<sequence>MVELTIVARVSKLPLRLSPDENDTPVLLLWDDFSGHWTGEVTELATTLRVVLEHVPPNRLRRAWVDHITESVEADSRPYLYRPPSRERVIEWVAEAWSGLSKETIQSGFVRAKFPAEGRRVVAEELDSDNVAEILESLCLIETNVSDLEPDDDLSCVEASEADGKGAKGSGGEDVDVITGRNDHRPLFQSDTIPDQSIDTMKIMRRFQSHHSDFIHDMSFDLYGKRLATCSSDRKIKIWTLRFKRCKQGTCDNSEWVLDSEWSAHQASVWKVTWAHPEFGQIIASCSFDRTVSIWEDQGVLHHRQADSQTSLEAAGNLIGSSVEGTFPSCVPSGGSYNASGIRESWRNQAQLVDSRESVHDVKFAPRHLGLRLATASGDGFVRMYEAIDVVNLSHWPLQEEFLADRDGATCISWNQSRIDPPTIVVGGNSNIVKVWGYSNAFRRWQAVVELQGHNDAIHDVCWAPNMGRSFHLVATASKDRVVRIWELRFKSDGTIGDVPNASTGTLSTTAVSSNAGGNSQLPRCTVKLVASKHHHDAEVWRVEWNVTGTMLASSGDDGTVHMWKCDCDGNWVCISTIAGDLEPFPPPRTQPNPQDASI</sequence>
<dbReference type="GO" id="GO:1904263">
    <property type="term" value="P:positive regulation of TORC1 signaling"/>
    <property type="evidence" value="ECO:0007669"/>
    <property type="project" value="TreeGrafter"/>
</dbReference>
<dbReference type="InterPro" id="IPR020472">
    <property type="entry name" value="WD40_PAC1"/>
</dbReference>
<reference evidence="9" key="1">
    <citation type="journal article" date="2011" name="PLoS Biol.">
        <title>Gene gain and loss during evolution of obligate parasitism in the white rust pathogen of Arabidopsis thaliana.</title>
        <authorList>
            <person name="Kemen E."/>
            <person name="Gardiner A."/>
            <person name="Schultz-Larsen T."/>
            <person name="Kemen A.C."/>
            <person name="Balmuth A.L."/>
            <person name="Robert-Seilaniantz A."/>
            <person name="Bailey K."/>
            <person name="Holub E."/>
            <person name="Studholme D.J."/>
            <person name="Maclean D."/>
            <person name="Jones J.D."/>
        </authorList>
    </citation>
    <scope>NUCLEOTIDE SEQUENCE</scope>
</reference>
<dbReference type="PROSITE" id="PS50294">
    <property type="entry name" value="WD_REPEATS_REGION"/>
    <property type="match status" value="3"/>
</dbReference>
<keyword evidence="4 8" id="KW-0853">WD repeat</keyword>
<dbReference type="GO" id="GO:0034198">
    <property type="term" value="P:cellular response to amino acid starvation"/>
    <property type="evidence" value="ECO:0007669"/>
    <property type="project" value="TreeGrafter"/>
</dbReference>
<evidence type="ECO:0000256" key="2">
    <source>
        <dbReference type="ARBA" id="ARBA00010102"/>
    </source>
</evidence>
<feature type="repeat" description="WD" evidence="8">
    <location>
        <begin position="262"/>
        <end position="296"/>
    </location>
</feature>
<dbReference type="GO" id="GO:0015031">
    <property type="term" value="P:protein transport"/>
    <property type="evidence" value="ECO:0007669"/>
    <property type="project" value="UniProtKB-KW"/>
</dbReference>
<dbReference type="InterPro" id="IPR019775">
    <property type="entry name" value="WD40_repeat_CS"/>
</dbReference>
<dbReference type="PANTHER" id="PTHR11024:SF3">
    <property type="entry name" value="NUCLEOPORIN SEH1"/>
    <property type="match status" value="1"/>
</dbReference>
<dbReference type="GO" id="GO:0031080">
    <property type="term" value="C:nuclear pore outer ring"/>
    <property type="evidence" value="ECO:0007669"/>
    <property type="project" value="TreeGrafter"/>
</dbReference>
<dbReference type="Pfam" id="PF00400">
    <property type="entry name" value="WD40"/>
    <property type="match status" value="4"/>
</dbReference>
<dbReference type="InterPro" id="IPR001680">
    <property type="entry name" value="WD40_rpt"/>
</dbReference>
<dbReference type="PROSITE" id="PS00678">
    <property type="entry name" value="WD_REPEATS_1"/>
    <property type="match status" value="1"/>
</dbReference>
<dbReference type="SMART" id="SM00320">
    <property type="entry name" value="WD40"/>
    <property type="match status" value="6"/>
</dbReference>
<dbReference type="Gene3D" id="2.130.10.10">
    <property type="entry name" value="YVTN repeat-like/Quinoprotein amine dehydrogenase"/>
    <property type="match status" value="1"/>
</dbReference>
<dbReference type="EMBL" id="FR824079">
    <property type="protein sequence ID" value="CCA17425.1"/>
    <property type="molecule type" value="Genomic_DNA"/>
</dbReference>
<dbReference type="SUPFAM" id="SSF50978">
    <property type="entry name" value="WD40 repeat-like"/>
    <property type="match status" value="1"/>
</dbReference>
<dbReference type="PRINTS" id="PR00320">
    <property type="entry name" value="GPROTEINBRPT"/>
</dbReference>
<evidence type="ECO:0000313" key="9">
    <source>
        <dbReference type="EMBL" id="CCA17425.1"/>
    </source>
</evidence>
<evidence type="ECO:0000256" key="6">
    <source>
        <dbReference type="ARBA" id="ARBA00022927"/>
    </source>
</evidence>
<dbReference type="HOGENOM" id="CLU_032441_1_0_1"/>
<reference evidence="9" key="2">
    <citation type="submission" date="2011-02" db="EMBL/GenBank/DDBJ databases">
        <authorList>
            <person name="MacLean D."/>
        </authorList>
    </citation>
    <scope>NUCLEOTIDE SEQUENCE</scope>
</reference>
<dbReference type="GO" id="GO:0005198">
    <property type="term" value="F:structural molecule activity"/>
    <property type="evidence" value="ECO:0007669"/>
    <property type="project" value="InterPro"/>
</dbReference>
<feature type="repeat" description="WD" evidence="8">
    <location>
        <begin position="451"/>
        <end position="489"/>
    </location>
</feature>
<proteinExistence type="inferred from homology"/>
<dbReference type="GO" id="GO:0035859">
    <property type="term" value="C:Seh1-associated complex"/>
    <property type="evidence" value="ECO:0007669"/>
    <property type="project" value="TreeGrafter"/>
</dbReference>
<gene>
    <name evidence="9" type="primary">AlNc14C34G3098</name>
    <name evidence="9" type="ORF">ALNC14_035680</name>
</gene>
<dbReference type="InterPro" id="IPR015943">
    <property type="entry name" value="WD40/YVTN_repeat-like_dom_sf"/>
</dbReference>
<keyword evidence="7" id="KW-0539">Nucleus</keyword>
<evidence type="ECO:0000256" key="7">
    <source>
        <dbReference type="ARBA" id="ARBA00023242"/>
    </source>
</evidence>
<evidence type="ECO:0000256" key="4">
    <source>
        <dbReference type="ARBA" id="ARBA00022574"/>
    </source>
</evidence>
<dbReference type="InterPro" id="IPR037363">
    <property type="entry name" value="Sec13/Seh1_fam"/>
</dbReference>
<protein>
    <submittedName>
        <fullName evidence="9">Nucleoporinlike protein putative</fullName>
    </submittedName>
</protein>
<evidence type="ECO:0000256" key="8">
    <source>
        <dbReference type="PROSITE-ProRule" id="PRU00221"/>
    </source>
</evidence>
<feature type="repeat" description="WD" evidence="8">
    <location>
        <begin position="533"/>
        <end position="565"/>
    </location>
</feature>
<dbReference type="PROSITE" id="PS50082">
    <property type="entry name" value="WD_REPEATS_2"/>
    <property type="match status" value="4"/>
</dbReference>
<comment type="similarity">
    <text evidence="2">Belongs to the WD repeat SEC13 family.</text>
</comment>
<keyword evidence="5" id="KW-0677">Repeat</keyword>
<organism evidence="9">
    <name type="scientific">Albugo laibachii Nc14</name>
    <dbReference type="NCBI Taxonomy" id="890382"/>
    <lineage>
        <taxon>Eukaryota</taxon>
        <taxon>Sar</taxon>
        <taxon>Stramenopiles</taxon>
        <taxon>Oomycota</taxon>
        <taxon>Peronosporomycetes</taxon>
        <taxon>Albuginales</taxon>
        <taxon>Albuginaceae</taxon>
        <taxon>Albugo</taxon>
    </lineage>
</organism>
<dbReference type="InterPro" id="IPR036322">
    <property type="entry name" value="WD40_repeat_dom_sf"/>
</dbReference>
<dbReference type="PANTHER" id="PTHR11024">
    <property type="entry name" value="NUCLEAR PORE COMPLEX PROTEIN SEC13 / SEH1 FAMILY MEMBER"/>
    <property type="match status" value="1"/>
</dbReference>
<comment type="subcellular location">
    <subcellularLocation>
        <location evidence="1">Nucleus envelope</location>
    </subcellularLocation>
</comment>
<keyword evidence="3" id="KW-0813">Transport</keyword>
<accession>F0W8H0</accession>
<name>F0W8H0_9STRA</name>
<feature type="repeat" description="WD" evidence="8">
    <location>
        <begin position="208"/>
        <end position="242"/>
    </location>
</feature>
<keyword evidence="6" id="KW-0653">Protein transport</keyword>
<evidence type="ECO:0000256" key="3">
    <source>
        <dbReference type="ARBA" id="ARBA00022448"/>
    </source>
</evidence>
<evidence type="ECO:0000256" key="5">
    <source>
        <dbReference type="ARBA" id="ARBA00022737"/>
    </source>
</evidence>
<evidence type="ECO:0000256" key="1">
    <source>
        <dbReference type="ARBA" id="ARBA00004259"/>
    </source>
</evidence>
<dbReference type="AlphaFoldDB" id="F0W8H0"/>